<dbReference type="Pfam" id="PF00126">
    <property type="entry name" value="HTH_1"/>
    <property type="match status" value="1"/>
</dbReference>
<organism evidence="6 7">
    <name type="scientific">Paraburkholderia bryophila</name>
    <dbReference type="NCBI Taxonomy" id="420952"/>
    <lineage>
        <taxon>Bacteria</taxon>
        <taxon>Pseudomonadati</taxon>
        <taxon>Pseudomonadota</taxon>
        <taxon>Betaproteobacteria</taxon>
        <taxon>Burkholderiales</taxon>
        <taxon>Burkholderiaceae</taxon>
        <taxon>Paraburkholderia</taxon>
    </lineage>
</organism>
<dbReference type="Gene3D" id="3.40.190.10">
    <property type="entry name" value="Periplasmic binding protein-like II"/>
    <property type="match status" value="2"/>
</dbReference>
<dbReference type="Gene3D" id="1.10.10.10">
    <property type="entry name" value="Winged helix-like DNA-binding domain superfamily/Winged helix DNA-binding domain"/>
    <property type="match status" value="1"/>
</dbReference>
<dbReference type="GO" id="GO:0032993">
    <property type="term" value="C:protein-DNA complex"/>
    <property type="evidence" value="ECO:0007669"/>
    <property type="project" value="TreeGrafter"/>
</dbReference>
<gene>
    <name evidence="6" type="ORF">BX591_105104</name>
</gene>
<sequence length="310" mass="34128">MPMRHISPKGPMELRHLRYFVAVAETGSLTVAAERRLHTSQPSLSRQIRDLEDEVGAALFIRSARGVELTAAGKAFLDHARLALTQVDAATEAARRASRPAKQVFALGFLTGQEMTWLPRAMQVLRDELPNIDVTVSSHYSPDLADALARGKLDLAFLRTEPGFDLDYKVVYREKLVVLMPSDHRLTARATIRPADFVGETFIMASNKAKVLHDVIERYLRESGVTLTPEHGVDNLAMAMSLVASTRGLALMPEYANNLLPWSVVSRPLEGDAPCVDLAIGYSRANTSPVLKLFLSRAEELVTSVITAAR</sequence>
<dbReference type="PANTHER" id="PTHR30346:SF0">
    <property type="entry name" value="HCA OPERON TRANSCRIPTIONAL ACTIVATOR HCAR"/>
    <property type="match status" value="1"/>
</dbReference>
<dbReference type="AlphaFoldDB" id="A0A329CXB3"/>
<comment type="similarity">
    <text evidence="1">Belongs to the LysR transcriptional regulatory family.</text>
</comment>
<evidence type="ECO:0000256" key="3">
    <source>
        <dbReference type="ARBA" id="ARBA00023125"/>
    </source>
</evidence>
<dbReference type="Pfam" id="PF03466">
    <property type="entry name" value="LysR_substrate"/>
    <property type="match status" value="1"/>
</dbReference>
<dbReference type="GO" id="GO:0003677">
    <property type="term" value="F:DNA binding"/>
    <property type="evidence" value="ECO:0007669"/>
    <property type="project" value="UniProtKB-KW"/>
</dbReference>
<dbReference type="PRINTS" id="PR00039">
    <property type="entry name" value="HTHLYSR"/>
</dbReference>
<keyword evidence="3" id="KW-0238">DNA-binding</keyword>
<accession>A0A329CXB3</accession>
<evidence type="ECO:0000259" key="5">
    <source>
        <dbReference type="PROSITE" id="PS50931"/>
    </source>
</evidence>
<dbReference type="SUPFAM" id="SSF46785">
    <property type="entry name" value="Winged helix' DNA-binding domain"/>
    <property type="match status" value="1"/>
</dbReference>
<evidence type="ECO:0000256" key="4">
    <source>
        <dbReference type="ARBA" id="ARBA00023163"/>
    </source>
</evidence>
<dbReference type="PANTHER" id="PTHR30346">
    <property type="entry name" value="TRANSCRIPTIONAL DUAL REGULATOR HCAR-RELATED"/>
    <property type="match status" value="1"/>
</dbReference>
<dbReference type="InterPro" id="IPR036388">
    <property type="entry name" value="WH-like_DNA-bd_sf"/>
</dbReference>
<dbReference type="InterPro" id="IPR005119">
    <property type="entry name" value="LysR_subst-bd"/>
</dbReference>
<feature type="domain" description="HTH lysR-type" evidence="5">
    <location>
        <begin position="12"/>
        <end position="70"/>
    </location>
</feature>
<dbReference type="InterPro" id="IPR000847">
    <property type="entry name" value="LysR_HTH_N"/>
</dbReference>
<dbReference type="PROSITE" id="PS50931">
    <property type="entry name" value="HTH_LYSR"/>
    <property type="match status" value="1"/>
</dbReference>
<reference evidence="6 7" key="1">
    <citation type="submission" date="2018-06" db="EMBL/GenBank/DDBJ databases">
        <title>Genomic Encyclopedia of Type Strains, Phase III (KMG-III): the genomes of soil and plant-associated and newly described type strains.</title>
        <authorList>
            <person name="Whitman W."/>
        </authorList>
    </citation>
    <scope>NUCLEOTIDE SEQUENCE [LARGE SCALE GENOMIC DNA]</scope>
    <source>
        <strain evidence="6 7">LMG 23644</strain>
    </source>
</reference>
<dbReference type="Proteomes" id="UP000248918">
    <property type="component" value="Unassembled WGS sequence"/>
</dbReference>
<evidence type="ECO:0000256" key="1">
    <source>
        <dbReference type="ARBA" id="ARBA00009437"/>
    </source>
</evidence>
<evidence type="ECO:0000313" key="6">
    <source>
        <dbReference type="EMBL" id="RAS35385.1"/>
    </source>
</evidence>
<dbReference type="GO" id="GO:0003700">
    <property type="term" value="F:DNA-binding transcription factor activity"/>
    <property type="evidence" value="ECO:0007669"/>
    <property type="project" value="InterPro"/>
</dbReference>
<name>A0A329CXB3_9BURK</name>
<evidence type="ECO:0000313" key="7">
    <source>
        <dbReference type="Proteomes" id="UP000248918"/>
    </source>
</evidence>
<dbReference type="SUPFAM" id="SSF53850">
    <property type="entry name" value="Periplasmic binding protein-like II"/>
    <property type="match status" value="1"/>
</dbReference>
<keyword evidence="4" id="KW-0804">Transcription</keyword>
<keyword evidence="2" id="KW-0805">Transcription regulation</keyword>
<protein>
    <submittedName>
        <fullName evidence="6">LysR family hca operon transcriptional activator</fullName>
    </submittedName>
</protein>
<evidence type="ECO:0000256" key="2">
    <source>
        <dbReference type="ARBA" id="ARBA00023015"/>
    </source>
</evidence>
<proteinExistence type="inferred from homology"/>
<comment type="caution">
    <text evidence="6">The sequence shown here is derived from an EMBL/GenBank/DDBJ whole genome shotgun (WGS) entry which is preliminary data.</text>
</comment>
<dbReference type="STRING" id="1169143.GCA_000383275_06467"/>
<dbReference type="InterPro" id="IPR036390">
    <property type="entry name" value="WH_DNA-bd_sf"/>
</dbReference>
<dbReference type="EMBL" id="QLTK01000005">
    <property type="protein sequence ID" value="RAS35385.1"/>
    <property type="molecule type" value="Genomic_DNA"/>
</dbReference>
<dbReference type="FunFam" id="1.10.10.10:FF:000001">
    <property type="entry name" value="LysR family transcriptional regulator"/>
    <property type="match status" value="1"/>
</dbReference>